<dbReference type="RefSeq" id="WP_012964123.1">
    <property type="nucleotide sequence ID" value="NC_013799.1"/>
</dbReference>
<dbReference type="KEGG" id="hte:Hydth_1481"/>
<dbReference type="PANTHER" id="PTHR11516:SF60">
    <property type="entry name" value="PYRUVATE DEHYDROGENASE E1 COMPONENT SUBUNIT ALPHA"/>
    <property type="match status" value="1"/>
</dbReference>
<evidence type="ECO:0000256" key="3">
    <source>
        <dbReference type="ARBA" id="ARBA00023052"/>
    </source>
</evidence>
<name>D3DJE1_HYDTT</name>
<dbReference type="GO" id="GO:0006086">
    <property type="term" value="P:pyruvate decarboxylation to acetyl-CoA"/>
    <property type="evidence" value="ECO:0007669"/>
    <property type="project" value="TreeGrafter"/>
</dbReference>
<dbReference type="SUPFAM" id="SSF52518">
    <property type="entry name" value="Thiamin diphosphate-binding fold (THDP-binding)"/>
    <property type="match status" value="1"/>
</dbReference>
<dbReference type="GO" id="GO:0004739">
    <property type="term" value="F:pyruvate dehydrogenase (acetyl-transferring) activity"/>
    <property type="evidence" value="ECO:0007669"/>
    <property type="project" value="TreeGrafter"/>
</dbReference>
<dbReference type="PATRIC" id="fig|608538.5.peg.1510"/>
<keyword evidence="3" id="KW-0786">Thiamine pyrophosphate</keyword>
<dbReference type="CDD" id="cd02000">
    <property type="entry name" value="TPP_E1_PDC_ADC_BCADC"/>
    <property type="match status" value="1"/>
</dbReference>
<keyword evidence="6" id="KW-1185">Reference proteome</keyword>
<dbReference type="PANTHER" id="PTHR11516">
    <property type="entry name" value="PYRUVATE DEHYDROGENASE E1 COMPONENT, ALPHA SUBUNIT BACTERIAL AND ORGANELLAR"/>
    <property type="match status" value="1"/>
</dbReference>
<dbReference type="Pfam" id="PF00676">
    <property type="entry name" value="E1_dh"/>
    <property type="match status" value="1"/>
</dbReference>
<comment type="cofactor">
    <cofactor evidence="1">
        <name>thiamine diphosphate</name>
        <dbReference type="ChEBI" id="CHEBI:58937"/>
    </cofactor>
</comment>
<dbReference type="InterPro" id="IPR029061">
    <property type="entry name" value="THDP-binding"/>
</dbReference>
<reference evidence="5 6" key="1">
    <citation type="journal article" date="2010" name="J. Bacteriol.">
        <title>Complete genome sequence of the thermophilic, obligately chemolithoautotrophic hydrogen-oxidizing bacterium Hydrogenobacter thermophilus TK-6.</title>
        <authorList>
            <person name="Arai H."/>
            <person name="Kanbe H."/>
            <person name="Ishii M."/>
            <person name="Igarashi Y."/>
        </authorList>
    </citation>
    <scope>NUCLEOTIDE SEQUENCE [LARGE SCALE GENOMIC DNA]</scope>
    <source>
        <strain evidence="6">DSM 6534 / IAM 12695 / TK-6 [Tokyo]</strain>
    </source>
</reference>
<dbReference type="eggNOG" id="COG1071">
    <property type="taxonomic scope" value="Bacteria"/>
</dbReference>
<dbReference type="AlphaFoldDB" id="D3DJE1"/>
<dbReference type="EMBL" id="AP011112">
    <property type="protein sequence ID" value="BAI69943.1"/>
    <property type="molecule type" value="Genomic_DNA"/>
</dbReference>
<gene>
    <name evidence="5" type="ordered locus">HTH_1493</name>
</gene>
<keyword evidence="5" id="KW-0670">Pyruvate</keyword>
<dbReference type="Proteomes" id="UP000002574">
    <property type="component" value="Chromosome"/>
</dbReference>
<protein>
    <submittedName>
        <fullName evidence="5">Pyruvate/2-oxoglutarate dehydrogenase complex E1 component alpha subunit</fullName>
    </submittedName>
</protein>
<organism evidence="5 6">
    <name type="scientific">Hydrogenobacter thermophilus (strain DSM 6534 / IAM 12695 / TK-6)</name>
    <dbReference type="NCBI Taxonomy" id="608538"/>
    <lineage>
        <taxon>Bacteria</taxon>
        <taxon>Pseudomonadati</taxon>
        <taxon>Aquificota</taxon>
        <taxon>Aquificia</taxon>
        <taxon>Aquificales</taxon>
        <taxon>Aquificaceae</taxon>
        <taxon>Hydrogenobacter</taxon>
    </lineage>
</organism>
<evidence type="ECO:0000259" key="4">
    <source>
        <dbReference type="Pfam" id="PF00676"/>
    </source>
</evidence>
<dbReference type="OrthoDB" id="9766715at2"/>
<accession>D3DJE1</accession>
<keyword evidence="2" id="KW-0560">Oxidoreductase</keyword>
<evidence type="ECO:0000313" key="6">
    <source>
        <dbReference type="Proteomes" id="UP000002574"/>
    </source>
</evidence>
<dbReference type="InterPro" id="IPR001017">
    <property type="entry name" value="DH_E1"/>
</dbReference>
<evidence type="ECO:0000313" key="5">
    <source>
        <dbReference type="EMBL" id="BAI69943.1"/>
    </source>
</evidence>
<proteinExistence type="predicted"/>
<dbReference type="InterPro" id="IPR050642">
    <property type="entry name" value="PDH_E1_Alpha_Subunit"/>
</dbReference>
<dbReference type="STRING" id="608538.HTH_1493"/>
<sequence length="323" mass="36192">MSQSLAEKFYFYMKLGRELEIRAKEEYTKGNIGGFLHLDIGQEAVSVGAVFGFGKGDLFCPYREHVLALARGMDPKLIMAELFGKITGVSKGKGGSMHLYEPKLDFYGGNAIVGAHLPHAVGAAYARKYMGEKAGVLAIFGDGATNGGSFFESINLAVVWEVPVLFLCENNFYAIGTRIDRVSAFRDIYLKAKDYMPALQVDGMDVFAVYEAVVNAKKYLEDYGKPYFIEAITYRYEGHSMADKGDYRSPREIETFRKKDPIENLKNKAMQMGWLTPEQIRMMDEKIAQIIEEAVEFALNSPEPDLEELYKDIYCGVCADVIP</sequence>
<evidence type="ECO:0000256" key="1">
    <source>
        <dbReference type="ARBA" id="ARBA00001964"/>
    </source>
</evidence>
<feature type="domain" description="Dehydrogenase E1 component" evidence="4">
    <location>
        <begin position="13"/>
        <end position="306"/>
    </location>
</feature>
<dbReference type="KEGG" id="hth:HTH_1493"/>
<dbReference type="Gene3D" id="3.40.50.970">
    <property type="match status" value="1"/>
</dbReference>
<evidence type="ECO:0000256" key="2">
    <source>
        <dbReference type="ARBA" id="ARBA00023002"/>
    </source>
</evidence>